<evidence type="ECO:0000313" key="1">
    <source>
        <dbReference type="EMBL" id="QRG10021.1"/>
    </source>
</evidence>
<accession>A0A974PV03</accession>
<name>A0A974PV03_9HYPH</name>
<dbReference type="EMBL" id="CP063363">
    <property type="protein sequence ID" value="QRG10021.1"/>
    <property type="molecule type" value="Genomic_DNA"/>
</dbReference>
<keyword evidence="2" id="KW-1185">Reference proteome</keyword>
<sequence>MPNLLHEEELGFDVGFEDRGRVVVLQFKLGHELKRFHRATPVQSVPGLQHPFWRFIVDTSGHQFQRLTEFEASDADTYYVAPKFSDWKVYDSAFQDGKVLEKSLLLKPSEISRGVQAQGGSAGTHRIVYDDLNRYVCSEPTALRESRPGEVATEIATKIRQSKATLEERIERLYERDRTAAGPGALARSRQDRIFARFGNRTNGMAAIVGLEA</sequence>
<evidence type="ECO:0000313" key="2">
    <source>
        <dbReference type="Proteomes" id="UP000596427"/>
    </source>
</evidence>
<protein>
    <submittedName>
        <fullName evidence="1">Uncharacterized protein</fullName>
    </submittedName>
</protein>
<geneLocation type="plasmid" evidence="1 2">
    <name>unnamed1</name>
</geneLocation>
<proteinExistence type="predicted"/>
<keyword evidence="1" id="KW-0614">Plasmid</keyword>
<gene>
    <name evidence="1" type="ORF">EZH22_29585</name>
</gene>
<dbReference type="AlphaFoldDB" id="A0A974PV03"/>
<dbReference type="KEGG" id="xdi:EZH22_29585"/>
<reference evidence="1 2" key="1">
    <citation type="submission" date="2020-10" db="EMBL/GenBank/DDBJ databases">
        <title>Degradation of 1,4-Dioxane by Xanthobacter sp. YN2, via a Novel Group-2 Soluble Di-Iron Monooxygenase.</title>
        <authorList>
            <person name="Ma F."/>
            <person name="Wang Y."/>
            <person name="Yang J."/>
            <person name="Guo H."/>
            <person name="Su D."/>
            <person name="Yu L."/>
        </authorList>
    </citation>
    <scope>NUCLEOTIDE SEQUENCE [LARGE SCALE GENOMIC DNA]</scope>
    <source>
        <strain evidence="1 2">YN2</strain>
        <plasmid evidence="1 2">unnamed1</plasmid>
    </source>
</reference>
<organism evidence="1 2">
    <name type="scientific">Xanthobacter dioxanivorans</name>
    <dbReference type="NCBI Taxonomy" id="2528964"/>
    <lineage>
        <taxon>Bacteria</taxon>
        <taxon>Pseudomonadati</taxon>
        <taxon>Pseudomonadota</taxon>
        <taxon>Alphaproteobacteria</taxon>
        <taxon>Hyphomicrobiales</taxon>
        <taxon>Xanthobacteraceae</taxon>
        <taxon>Xanthobacter</taxon>
    </lineage>
</organism>
<dbReference type="Proteomes" id="UP000596427">
    <property type="component" value="Plasmid unnamed1"/>
</dbReference>